<reference evidence="2 3" key="1">
    <citation type="journal article" date="2018" name="Sci. Rep.">
        <title>Genomic and ecological study of two distinctive freshwater bacteriophages infecting a Comamonadaceae bacterium.</title>
        <authorList>
            <person name="Moon K."/>
            <person name="Kang I."/>
            <person name="Kim S."/>
            <person name="Kim S.J."/>
            <person name="Cho J.C."/>
        </authorList>
    </citation>
    <scope>NUCLEOTIDE SEQUENCE [LARGE SCALE GENOMIC DNA]</scope>
</reference>
<sequence length="133" mass="14305">MTNASTKVVLTKEEKIAKIKQNIAALEIKLFNVENDIVTAPRAKKEAPLPNVGDTVRFNYGRKTATTEPVTITGTVIAVKPKSEVNGKTTPAQVKVQYGEGMDAAFAVVYPAQLLAEPEQAQSVTDLYNGTAE</sequence>
<feature type="coiled-coil region" evidence="1">
    <location>
        <begin position="9"/>
        <end position="36"/>
    </location>
</feature>
<keyword evidence="1" id="KW-0175">Coiled coil</keyword>
<name>A0A384UX34_9CAUD</name>
<protein>
    <submittedName>
        <fullName evidence="2">Uncharacterized protein</fullName>
    </submittedName>
</protein>
<evidence type="ECO:0000256" key="1">
    <source>
        <dbReference type="SAM" id="Coils"/>
    </source>
</evidence>
<organism evidence="2 3">
    <name type="scientific">Curvibacter phage P26059B</name>
    <dbReference type="NCBI Taxonomy" id="1983784"/>
    <lineage>
        <taxon>Viruses</taxon>
        <taxon>Duplodnaviria</taxon>
        <taxon>Heunggongvirae</taxon>
        <taxon>Uroviricota</taxon>
        <taxon>Caudoviricetes</taxon>
        <taxon>Autographivirales</taxon>
        <taxon>Autonotataviridae</taxon>
        <taxon>Kalppathivirus</taxon>
        <taxon>Kalppathivirus P26059B</taxon>
    </lineage>
</organism>
<gene>
    <name evidence="2" type="ORF">P26059B_0035</name>
</gene>
<evidence type="ECO:0000313" key="2">
    <source>
        <dbReference type="EMBL" id="ASJ79311.1"/>
    </source>
</evidence>
<evidence type="ECO:0000313" key="3">
    <source>
        <dbReference type="Proteomes" id="UP000261817"/>
    </source>
</evidence>
<dbReference type="EMBL" id="KY981272">
    <property type="protein sequence ID" value="ASJ79311.1"/>
    <property type="molecule type" value="Genomic_DNA"/>
</dbReference>
<keyword evidence="3" id="KW-1185">Reference proteome</keyword>
<proteinExistence type="predicted"/>
<dbReference type="Proteomes" id="UP000261817">
    <property type="component" value="Segment"/>
</dbReference>
<accession>A0A384UX34</accession>